<dbReference type="OrthoDB" id="9801454at2"/>
<dbReference type="STRING" id="1121117.SAMN02745977_01961"/>
<evidence type="ECO:0000313" key="2">
    <source>
        <dbReference type="EMBL" id="SEN76161.1"/>
    </source>
</evidence>
<dbReference type="InterPro" id="IPR008136">
    <property type="entry name" value="CinA_C"/>
</dbReference>
<dbReference type="AlphaFoldDB" id="A0A1H8J6F6"/>
<evidence type="ECO:0000313" key="3">
    <source>
        <dbReference type="Proteomes" id="UP000199531"/>
    </source>
</evidence>
<feature type="domain" description="CinA C-terminal" evidence="1">
    <location>
        <begin position="30"/>
        <end position="179"/>
    </location>
</feature>
<dbReference type="SUPFAM" id="SSF142433">
    <property type="entry name" value="CinA-like"/>
    <property type="match status" value="1"/>
</dbReference>
<dbReference type="EMBL" id="FOCW01000006">
    <property type="protein sequence ID" value="SEN76161.1"/>
    <property type="molecule type" value="Genomic_DNA"/>
</dbReference>
<gene>
    <name evidence="2" type="ORF">SAMN02745977_01961</name>
</gene>
<protein>
    <submittedName>
        <fullName evidence="2">Nicotinamide-nucleotide amidase</fullName>
    </submittedName>
</protein>
<proteinExistence type="predicted"/>
<evidence type="ECO:0000259" key="1">
    <source>
        <dbReference type="Pfam" id="PF02464"/>
    </source>
</evidence>
<dbReference type="RefSeq" id="WP_091817270.1">
    <property type="nucleotide sequence ID" value="NZ_FOCW01000006.1"/>
</dbReference>
<reference evidence="2 3" key="1">
    <citation type="submission" date="2016-10" db="EMBL/GenBank/DDBJ databases">
        <authorList>
            <person name="de Groot N.N."/>
        </authorList>
    </citation>
    <scope>NUCLEOTIDE SEQUENCE [LARGE SCALE GENOMIC DNA]</scope>
    <source>
        <strain evidence="2 3">DSM 15123</strain>
    </source>
</reference>
<accession>A0A1H8J6F6</accession>
<dbReference type="Proteomes" id="UP000199531">
    <property type="component" value="Unassembled WGS sequence"/>
</dbReference>
<keyword evidence="3" id="KW-1185">Reference proteome</keyword>
<organism evidence="2 3">
    <name type="scientific">Brachymonas denitrificans DSM 15123</name>
    <dbReference type="NCBI Taxonomy" id="1121117"/>
    <lineage>
        <taxon>Bacteria</taxon>
        <taxon>Pseudomonadati</taxon>
        <taxon>Pseudomonadota</taxon>
        <taxon>Betaproteobacteria</taxon>
        <taxon>Burkholderiales</taxon>
        <taxon>Comamonadaceae</taxon>
        <taxon>Brachymonas</taxon>
    </lineage>
</organism>
<dbReference type="Pfam" id="PF02464">
    <property type="entry name" value="CinA"/>
    <property type="match status" value="1"/>
</dbReference>
<dbReference type="NCBIfam" id="TIGR00199">
    <property type="entry name" value="PncC_domain"/>
    <property type="match status" value="1"/>
</dbReference>
<sequence length="188" mass="19492">MTEERNPLHPVPQGGDDSGLLFLERDTLTLCRQLADGLCSRGWMMATAESCTGGLIAAACTSLAGSSQWFERGMVSYSNLAKSELLGVAPELIAQHGAVSEAVARAMALGACERSGAQVALAVTGVAGPGGGSAEKPVGTVWFGWQLGNLGAAEMRVFPGDRAAIRAATVHHALQGLLARLQALRRAH</sequence>
<name>A0A1H8J6F6_9BURK</name>
<dbReference type="InterPro" id="IPR036653">
    <property type="entry name" value="CinA-like_C"/>
</dbReference>
<dbReference type="Gene3D" id="3.90.950.20">
    <property type="entry name" value="CinA-like"/>
    <property type="match status" value="1"/>
</dbReference>